<reference evidence="2" key="2">
    <citation type="submission" date="2025-08" db="UniProtKB">
        <authorList>
            <consortium name="RefSeq"/>
        </authorList>
    </citation>
    <scope>IDENTIFICATION</scope>
    <source>
        <tissue evidence="2">Leaf</tissue>
    </source>
</reference>
<evidence type="ECO:0000313" key="1">
    <source>
        <dbReference type="Proteomes" id="UP000189701"/>
    </source>
</evidence>
<name>A0A1U7Z1S8_NICSY</name>
<dbReference type="STRING" id="4096.A0A1U7Z1S8"/>
<gene>
    <name evidence="2" type="primary">LOC104250014</name>
</gene>
<dbReference type="RefSeq" id="XP_009804855.1">
    <property type="nucleotide sequence ID" value="XM_009806553.1"/>
</dbReference>
<accession>A0A1U7Z1S8</accession>
<dbReference type="SUPFAM" id="SSF56672">
    <property type="entry name" value="DNA/RNA polymerases"/>
    <property type="match status" value="1"/>
</dbReference>
<dbReference type="eggNOG" id="KOG0017">
    <property type="taxonomic scope" value="Eukaryota"/>
</dbReference>
<organism evidence="1 2">
    <name type="scientific">Nicotiana sylvestris</name>
    <name type="common">Wood tobacco</name>
    <name type="synonym">South American tobacco</name>
    <dbReference type="NCBI Taxonomy" id="4096"/>
    <lineage>
        <taxon>Eukaryota</taxon>
        <taxon>Viridiplantae</taxon>
        <taxon>Streptophyta</taxon>
        <taxon>Embryophyta</taxon>
        <taxon>Tracheophyta</taxon>
        <taxon>Spermatophyta</taxon>
        <taxon>Magnoliopsida</taxon>
        <taxon>eudicotyledons</taxon>
        <taxon>Gunneridae</taxon>
        <taxon>Pentapetalae</taxon>
        <taxon>asterids</taxon>
        <taxon>lamiids</taxon>
        <taxon>Solanales</taxon>
        <taxon>Solanaceae</taxon>
        <taxon>Nicotianoideae</taxon>
        <taxon>Nicotianeae</taxon>
        <taxon>Nicotiana</taxon>
    </lineage>
</organism>
<proteinExistence type="predicted"/>
<reference evidence="1" key="1">
    <citation type="journal article" date="2013" name="Genome Biol.">
        <title>Reference genomes and transcriptomes of Nicotiana sylvestris and Nicotiana tomentosiformis.</title>
        <authorList>
            <person name="Sierro N."/>
            <person name="Battey J.N."/>
            <person name="Ouadi S."/>
            <person name="Bovet L."/>
            <person name="Goepfert S."/>
            <person name="Bakaher N."/>
            <person name="Peitsch M.C."/>
            <person name="Ivanov N.V."/>
        </authorList>
    </citation>
    <scope>NUCLEOTIDE SEQUENCE [LARGE SCALE GENOMIC DNA]</scope>
</reference>
<dbReference type="Gene3D" id="3.30.70.270">
    <property type="match status" value="1"/>
</dbReference>
<dbReference type="Proteomes" id="UP000189701">
    <property type="component" value="Unplaced"/>
</dbReference>
<dbReference type="InterPro" id="IPR043502">
    <property type="entry name" value="DNA/RNA_pol_sf"/>
</dbReference>
<keyword evidence="1" id="KW-1185">Reference proteome</keyword>
<protein>
    <submittedName>
        <fullName evidence="2">Uncharacterized protein LOC104250014</fullName>
    </submittedName>
</protein>
<dbReference type="PANTHER" id="PTHR46148">
    <property type="entry name" value="CHROMO DOMAIN-CONTAINING PROTEIN"/>
    <property type="match status" value="1"/>
</dbReference>
<sequence>MRLEFPNERVIVLKGDNVVPKDELPGIPPDIDIDFGIDVLPCTQPISIPPYRTIEGFVREWFHLTEEGIKFDPQKIAAMTNWPRTTTPTDICIFLGLAGYYRKFVEGFSTLASPLTKLTQKSIKLQWYDACERSFQELKSRLTIAPVLTLLEAALRWKSMGSLAHFESYQWPLSREVHQLASLGVCLEDSNDGKVIVQNKDESSLVAEVKEKQYNDPLLVQLKDGIHKHKATTFSLGMDDGTLRYQGRLCVLDIDGLFERIMGEAHISRDLDFKEDDWLELPLEMSLVHPVFHVSMLKKVVGDPSAIVPIETIEVNEVLSNEETPAAILDMQVLKLRNKEIAFVKVL</sequence>
<dbReference type="InterPro" id="IPR043128">
    <property type="entry name" value="Rev_trsase/Diguanyl_cyclase"/>
</dbReference>
<dbReference type="PANTHER" id="PTHR46148:SF58">
    <property type="entry name" value="RETROTRANSPOSON PROTEIN"/>
    <property type="match status" value="1"/>
</dbReference>
<dbReference type="FunFam" id="3.30.70.270:FF:000020">
    <property type="entry name" value="Transposon Tf2-6 polyprotein-like Protein"/>
    <property type="match status" value="1"/>
</dbReference>
<evidence type="ECO:0000313" key="2">
    <source>
        <dbReference type="RefSeq" id="XP_009804855.1"/>
    </source>
</evidence>
<dbReference type="AlphaFoldDB" id="A0A1U7Z1S8"/>